<evidence type="ECO:0000256" key="4">
    <source>
        <dbReference type="ARBA" id="ARBA00023284"/>
    </source>
</evidence>
<dbReference type="Proteomes" id="UP000028712">
    <property type="component" value="Unassembled WGS sequence"/>
</dbReference>
<dbReference type="Proteomes" id="UP000198424">
    <property type="component" value="Unassembled WGS sequence"/>
</dbReference>
<keyword evidence="9" id="KW-1185">Reference proteome</keyword>
<evidence type="ECO:0000313" key="6">
    <source>
        <dbReference type="EMBL" id="KFF02068.1"/>
    </source>
</evidence>
<comment type="caution">
    <text evidence="6">The sequence shown here is derived from an EMBL/GenBank/DDBJ whole genome shotgun (WGS) entry which is preliminary data.</text>
</comment>
<dbReference type="InterPro" id="IPR036249">
    <property type="entry name" value="Thioredoxin-like_sf"/>
</dbReference>
<dbReference type="OrthoDB" id="9815205at2"/>
<dbReference type="eggNOG" id="COG0526">
    <property type="taxonomic scope" value="Bacteria"/>
</dbReference>
<organism evidence="6 8">
    <name type="scientific">Flavobacterium hydatis</name>
    <name type="common">Cytophaga aquatilis</name>
    <dbReference type="NCBI Taxonomy" id="991"/>
    <lineage>
        <taxon>Bacteria</taxon>
        <taxon>Pseudomonadati</taxon>
        <taxon>Bacteroidota</taxon>
        <taxon>Flavobacteriia</taxon>
        <taxon>Flavobacteriales</taxon>
        <taxon>Flavobacteriaceae</taxon>
        <taxon>Flavobacterium</taxon>
    </lineage>
</organism>
<protein>
    <submittedName>
        <fullName evidence="6">Alkyl hydroperoxide reductase</fullName>
    </submittedName>
</protein>
<evidence type="ECO:0000313" key="9">
    <source>
        <dbReference type="Proteomes" id="UP000198424"/>
    </source>
</evidence>
<evidence type="ECO:0000259" key="5">
    <source>
        <dbReference type="PROSITE" id="PS51352"/>
    </source>
</evidence>
<dbReference type="SUPFAM" id="SSF52833">
    <property type="entry name" value="Thioredoxin-like"/>
    <property type="match status" value="1"/>
</dbReference>
<dbReference type="InterPro" id="IPR017937">
    <property type="entry name" value="Thioredoxin_CS"/>
</dbReference>
<feature type="domain" description="Thioredoxin" evidence="5">
    <location>
        <begin position="25"/>
        <end position="164"/>
    </location>
</feature>
<dbReference type="PANTHER" id="PTHR42852:SF6">
    <property type="entry name" value="THIOL:DISULFIDE INTERCHANGE PROTEIN DSBE"/>
    <property type="match status" value="1"/>
</dbReference>
<dbReference type="GO" id="GO:0017004">
    <property type="term" value="P:cytochrome complex assembly"/>
    <property type="evidence" value="ECO:0007669"/>
    <property type="project" value="UniProtKB-KW"/>
</dbReference>
<evidence type="ECO:0000256" key="3">
    <source>
        <dbReference type="ARBA" id="ARBA00023157"/>
    </source>
</evidence>
<reference evidence="6 8" key="1">
    <citation type="submission" date="2014-07" db="EMBL/GenBank/DDBJ databases">
        <title>Genome of Flavobacterium hydatis DSM 2063.</title>
        <authorList>
            <person name="Pipes S.E."/>
            <person name="Stropko S.J."/>
            <person name="Newman J.D."/>
        </authorList>
    </citation>
    <scope>NUCLEOTIDE SEQUENCE [LARGE SCALE GENOMIC DNA]</scope>
    <source>
        <strain evidence="6 8">DSM 2063</strain>
    </source>
</reference>
<sequence length="164" mass="18381">MKNLFFTLTFLICSYTSTNAQTEGLDVGDIIPDIDLPDTKGNVVSLSSLRGSLVFVDFWASWCGPCVKEQPELIKLYQKYPNKFLIYGVSLDSKKQAWLGAMAKLKQPWIQVSDLKLWDSPVVLNYKIQAIPLNFLIDKNGIILAKNVHGSKLDELIKSLTTAN</sequence>
<dbReference type="STRING" id="991.IW20_25455"/>
<dbReference type="PROSITE" id="PS51352">
    <property type="entry name" value="THIOREDOXIN_2"/>
    <property type="match status" value="1"/>
</dbReference>
<dbReference type="Pfam" id="PF00578">
    <property type="entry name" value="AhpC-TSA"/>
    <property type="match status" value="1"/>
</dbReference>
<evidence type="ECO:0000313" key="8">
    <source>
        <dbReference type="Proteomes" id="UP000028712"/>
    </source>
</evidence>
<dbReference type="GO" id="GO:0016491">
    <property type="term" value="F:oxidoreductase activity"/>
    <property type="evidence" value="ECO:0007669"/>
    <property type="project" value="InterPro"/>
</dbReference>
<accession>A0A085ZCA4</accession>
<comment type="subcellular location">
    <subcellularLocation>
        <location evidence="1">Cell envelope</location>
    </subcellularLocation>
</comment>
<keyword evidence="2" id="KW-0201">Cytochrome c-type biogenesis</keyword>
<keyword evidence="4" id="KW-0676">Redox-active center</keyword>
<keyword evidence="3" id="KW-1015">Disulfide bond</keyword>
<dbReference type="PROSITE" id="PS00194">
    <property type="entry name" value="THIOREDOXIN_1"/>
    <property type="match status" value="1"/>
</dbReference>
<dbReference type="EMBL" id="MUGY01000022">
    <property type="protein sequence ID" value="OXA92425.1"/>
    <property type="molecule type" value="Genomic_DNA"/>
</dbReference>
<dbReference type="AlphaFoldDB" id="A0A085ZCA4"/>
<dbReference type="InterPro" id="IPR000866">
    <property type="entry name" value="AhpC/TSA"/>
</dbReference>
<dbReference type="InterPro" id="IPR013766">
    <property type="entry name" value="Thioredoxin_domain"/>
</dbReference>
<reference evidence="7 9" key="2">
    <citation type="submission" date="2016-11" db="EMBL/GenBank/DDBJ databases">
        <title>Whole genomes of Flavobacteriaceae.</title>
        <authorList>
            <person name="Stine C."/>
            <person name="Li C."/>
            <person name="Tadesse D."/>
        </authorList>
    </citation>
    <scope>NUCLEOTIDE SEQUENCE [LARGE SCALE GENOMIC DNA]</scope>
    <source>
        <strain evidence="7 9">ATCC 29551</strain>
    </source>
</reference>
<dbReference type="CDD" id="cd02966">
    <property type="entry name" value="TlpA_like_family"/>
    <property type="match status" value="1"/>
</dbReference>
<dbReference type="PANTHER" id="PTHR42852">
    <property type="entry name" value="THIOL:DISULFIDE INTERCHANGE PROTEIN DSBE"/>
    <property type="match status" value="1"/>
</dbReference>
<name>A0A085ZCA4_FLAHY</name>
<dbReference type="Gene3D" id="3.40.30.10">
    <property type="entry name" value="Glutaredoxin"/>
    <property type="match status" value="1"/>
</dbReference>
<evidence type="ECO:0000256" key="1">
    <source>
        <dbReference type="ARBA" id="ARBA00004196"/>
    </source>
</evidence>
<proteinExistence type="predicted"/>
<gene>
    <name evidence="7" type="ORF">B0A62_15455</name>
    <name evidence="6" type="ORF">IW20_25455</name>
</gene>
<dbReference type="InterPro" id="IPR050553">
    <property type="entry name" value="Thioredoxin_ResA/DsbE_sf"/>
</dbReference>
<dbReference type="GO" id="GO:0030313">
    <property type="term" value="C:cell envelope"/>
    <property type="evidence" value="ECO:0007669"/>
    <property type="project" value="UniProtKB-SubCell"/>
</dbReference>
<evidence type="ECO:0000313" key="7">
    <source>
        <dbReference type="EMBL" id="OXA92425.1"/>
    </source>
</evidence>
<dbReference type="EMBL" id="JPRM01000065">
    <property type="protein sequence ID" value="KFF02068.1"/>
    <property type="molecule type" value="Genomic_DNA"/>
</dbReference>
<dbReference type="RefSeq" id="WP_035628876.1">
    <property type="nucleotide sequence ID" value="NZ_JBEWQG010000035.1"/>
</dbReference>
<dbReference type="GO" id="GO:0016209">
    <property type="term" value="F:antioxidant activity"/>
    <property type="evidence" value="ECO:0007669"/>
    <property type="project" value="InterPro"/>
</dbReference>
<evidence type="ECO:0000256" key="2">
    <source>
        <dbReference type="ARBA" id="ARBA00022748"/>
    </source>
</evidence>